<keyword evidence="2" id="KW-1185">Reference proteome</keyword>
<dbReference type="SUPFAM" id="SSF56935">
    <property type="entry name" value="Porins"/>
    <property type="match status" value="1"/>
</dbReference>
<proteinExistence type="predicted"/>
<name>A0A4Y8WMQ7_9PORP</name>
<gene>
    <name evidence="1" type="ORF">E4P47_07665</name>
</gene>
<evidence type="ECO:0000313" key="1">
    <source>
        <dbReference type="EMBL" id="TFH94402.1"/>
    </source>
</evidence>
<dbReference type="AlphaFoldDB" id="A0A4Y8WMQ7"/>
<dbReference type="STRING" id="1122973.GCA_000379925_00107"/>
<organism evidence="1 2">
    <name type="scientific">Porphyromonas levii</name>
    <dbReference type="NCBI Taxonomy" id="28114"/>
    <lineage>
        <taxon>Bacteria</taxon>
        <taxon>Pseudomonadati</taxon>
        <taxon>Bacteroidota</taxon>
        <taxon>Bacteroidia</taxon>
        <taxon>Bacteroidales</taxon>
        <taxon>Porphyromonadaceae</taxon>
        <taxon>Porphyromonas</taxon>
    </lineage>
</organism>
<dbReference type="Gene3D" id="2.40.160.60">
    <property type="entry name" value="Outer membrane protein transport protein (OMPP1/FadL/TodX)"/>
    <property type="match status" value="1"/>
</dbReference>
<reference evidence="1 2" key="1">
    <citation type="submission" date="2019-03" db="EMBL/GenBank/DDBJ databases">
        <title>Porphyromonas levii Isolated from the Uterus of Dairy Cows.</title>
        <authorList>
            <person name="Francis A.M."/>
        </authorList>
    </citation>
    <scope>NUCLEOTIDE SEQUENCE [LARGE SCALE GENOMIC DNA]</scope>
    <source>
        <strain evidence="1 2">AF5678</strain>
    </source>
</reference>
<dbReference type="Proteomes" id="UP000297225">
    <property type="component" value="Unassembled WGS sequence"/>
</dbReference>
<evidence type="ECO:0008006" key="3">
    <source>
        <dbReference type="Google" id="ProtNLM"/>
    </source>
</evidence>
<protein>
    <recommendedName>
        <fullName evidence="3">Aromatic hydrocarbon degradation protein</fullName>
    </recommendedName>
</protein>
<sequence length="421" mass="46068">MVAGSGFQAAAQGVESTPLTRLGYGNLSNTSPVAWRGMGGVGIGMSSPKVINLQNPAAYGATDSLSFIMDIGASAIWGHYTDQTGSKNALLGGLDYLALQFPLYKDRIAVSAGVVPFSSVGYSLISDVTIDGRENANLMRQTFTGKGSLQSFYLGLGARVAGGLYLGANVKYHFGRLTHTVHLQPSAQVLSQDFQSYSIRLDNWGMDLGAQYKFNLPTKQKDQVTIGITYSPQIKLTPELTSFVNRNYGSTNKPDISSDTLRFASAMPHKIGFGVAWDIPEKMTLAADFEAQLWGSKGIANPFAGDGVALKNSYRGALGVEFTPDNYSRRYYQRMYYRAGINYRNSYLDIPSVGQLHTVGASFGIGMPVNLFTSDRSSLVNLTLEYNRGFSTIQKNFSQDMLKLSISLNFNETWFRKLKIY</sequence>
<comment type="caution">
    <text evidence="1">The sequence shown here is derived from an EMBL/GenBank/DDBJ whole genome shotgun (WGS) entry which is preliminary data.</text>
</comment>
<dbReference type="EMBL" id="SPNC01000128">
    <property type="protein sequence ID" value="TFH94402.1"/>
    <property type="molecule type" value="Genomic_DNA"/>
</dbReference>
<evidence type="ECO:0000313" key="2">
    <source>
        <dbReference type="Proteomes" id="UP000297225"/>
    </source>
</evidence>
<accession>A0A4Y8WMQ7</accession>
<dbReference type="OrthoDB" id="1491239at2"/>